<dbReference type="SUPFAM" id="SSF116734">
    <property type="entry name" value="DNA methylase specificity domain"/>
    <property type="match status" value="1"/>
</dbReference>
<dbReference type="InterPro" id="IPR052021">
    <property type="entry name" value="Type-I_RS_S_subunit"/>
</dbReference>
<comment type="similarity">
    <text evidence="1">Belongs to the type-I restriction system S methylase family.</text>
</comment>
<sequence length="182" mass="20505">MLGIDNAVDNEFAWRKSRFISEKKYEEMKRYTVKPGDVIITIMGTCGRCAIVPDDIPTAINTKHLCCITLDQERCLPEFLHSYFLYHPMAREYLEKHAKGSIMAGLNMGIIKSLPVRLPDLSEQSRIAAEIDNLRNEAQRLEAIYQQKLTALAELKQSLLQKAFSGELTAKSAEAAVEEVTA</sequence>
<keyword evidence="2" id="KW-0680">Restriction system</keyword>
<reference evidence="6 7" key="1">
    <citation type="submission" date="2019-09" db="EMBL/GenBank/DDBJ databases">
        <authorList>
            <person name="Criscuolo A."/>
        </authorList>
    </citation>
    <scope>NUCLEOTIDE SEQUENCE [LARGE SCALE GENOMIC DNA]</scope>
    <source>
        <strain evidence="7">3(2)</strain>
    </source>
</reference>
<evidence type="ECO:0000256" key="2">
    <source>
        <dbReference type="ARBA" id="ARBA00022747"/>
    </source>
</evidence>
<dbReference type="Proteomes" id="UP000326725">
    <property type="component" value="Unassembled WGS sequence"/>
</dbReference>
<keyword evidence="4" id="KW-0175">Coiled coil</keyword>
<dbReference type="AlphaFoldDB" id="A0A5K1I8B1"/>
<protein>
    <submittedName>
        <fullName evidence="6">Type-1 restriction enzyme EcoKI specificity protein</fullName>
    </submittedName>
</protein>
<dbReference type="GO" id="GO:0009307">
    <property type="term" value="P:DNA restriction-modification system"/>
    <property type="evidence" value="ECO:0007669"/>
    <property type="project" value="UniProtKB-KW"/>
</dbReference>
<dbReference type="Gene3D" id="3.90.220.20">
    <property type="entry name" value="DNA methylase specificity domains"/>
    <property type="match status" value="1"/>
</dbReference>
<proteinExistence type="inferred from homology"/>
<keyword evidence="7" id="KW-1185">Reference proteome</keyword>
<evidence type="ECO:0000259" key="5">
    <source>
        <dbReference type="Pfam" id="PF01420"/>
    </source>
</evidence>
<gene>
    <name evidence="6" type="primary">hsdS_4</name>
    <name evidence="6" type="ORF">HALO32_02424</name>
</gene>
<evidence type="ECO:0000313" key="6">
    <source>
        <dbReference type="EMBL" id="VVZ96328.1"/>
    </source>
</evidence>
<evidence type="ECO:0000256" key="3">
    <source>
        <dbReference type="ARBA" id="ARBA00023125"/>
    </source>
</evidence>
<dbReference type="Pfam" id="PF01420">
    <property type="entry name" value="Methylase_S"/>
    <property type="match status" value="1"/>
</dbReference>
<dbReference type="GO" id="GO:0003677">
    <property type="term" value="F:DNA binding"/>
    <property type="evidence" value="ECO:0007669"/>
    <property type="project" value="UniProtKB-KW"/>
</dbReference>
<evidence type="ECO:0000313" key="7">
    <source>
        <dbReference type="Proteomes" id="UP000326725"/>
    </source>
</evidence>
<keyword evidence="3" id="KW-0238">DNA-binding</keyword>
<name>A0A5K1I8B1_9GAMM</name>
<dbReference type="EMBL" id="CABVOU010000039">
    <property type="protein sequence ID" value="VVZ96328.1"/>
    <property type="molecule type" value="Genomic_DNA"/>
</dbReference>
<evidence type="ECO:0000256" key="1">
    <source>
        <dbReference type="ARBA" id="ARBA00010923"/>
    </source>
</evidence>
<evidence type="ECO:0000256" key="4">
    <source>
        <dbReference type="SAM" id="Coils"/>
    </source>
</evidence>
<organism evidence="6 7">
    <name type="scientific">Halomonas lysinitropha</name>
    <dbReference type="NCBI Taxonomy" id="2607506"/>
    <lineage>
        <taxon>Bacteria</taxon>
        <taxon>Pseudomonadati</taxon>
        <taxon>Pseudomonadota</taxon>
        <taxon>Gammaproteobacteria</taxon>
        <taxon>Oceanospirillales</taxon>
        <taxon>Halomonadaceae</taxon>
        <taxon>Halomonas</taxon>
    </lineage>
</organism>
<dbReference type="PANTHER" id="PTHR30408:SF12">
    <property type="entry name" value="TYPE I RESTRICTION ENZYME MJAVIII SPECIFICITY SUBUNIT"/>
    <property type="match status" value="1"/>
</dbReference>
<dbReference type="PANTHER" id="PTHR30408">
    <property type="entry name" value="TYPE-1 RESTRICTION ENZYME ECOKI SPECIFICITY PROTEIN"/>
    <property type="match status" value="1"/>
</dbReference>
<feature type="domain" description="Type I restriction modification DNA specificity" evidence="5">
    <location>
        <begin position="20"/>
        <end position="143"/>
    </location>
</feature>
<dbReference type="InterPro" id="IPR044946">
    <property type="entry name" value="Restrct_endonuc_typeI_TRD_sf"/>
</dbReference>
<accession>A0A5K1I8B1</accession>
<dbReference type="InterPro" id="IPR000055">
    <property type="entry name" value="Restrct_endonuc_typeI_TRD"/>
</dbReference>
<feature type="coiled-coil region" evidence="4">
    <location>
        <begin position="124"/>
        <end position="158"/>
    </location>
</feature>